<accession>A2SU92</accession>
<dbReference type="InterPro" id="IPR050104">
    <property type="entry name" value="FMN-dep_NADH:Q_OxRdtase_AzoR1"/>
</dbReference>
<comment type="similarity">
    <text evidence="2">Belongs to the SsuE family. Isf subfamily.</text>
</comment>
<evidence type="ECO:0000256" key="1">
    <source>
        <dbReference type="ARBA" id="ARBA00001966"/>
    </source>
</evidence>
<dbReference type="PANTHER" id="PTHR43741:SF4">
    <property type="entry name" value="FMN-DEPENDENT NADH:QUINONE OXIDOREDUCTASE"/>
    <property type="match status" value="1"/>
</dbReference>
<organism evidence="4 5">
    <name type="scientific">Methanocorpusculum labreanum (strain ATCC 43576 / DSM 4855 / Z)</name>
    <dbReference type="NCBI Taxonomy" id="410358"/>
    <lineage>
        <taxon>Archaea</taxon>
        <taxon>Methanobacteriati</taxon>
        <taxon>Methanobacteriota</taxon>
        <taxon>Stenosarchaea group</taxon>
        <taxon>Methanomicrobia</taxon>
        <taxon>Methanomicrobiales</taxon>
        <taxon>Methanocorpusculaceae</taxon>
        <taxon>Methanocorpusculum</taxon>
    </lineage>
</organism>
<dbReference type="EMBL" id="CP000559">
    <property type="protein sequence ID" value="ABN07898.1"/>
    <property type="molecule type" value="Genomic_DNA"/>
</dbReference>
<dbReference type="SUPFAM" id="SSF52218">
    <property type="entry name" value="Flavoproteins"/>
    <property type="match status" value="1"/>
</dbReference>
<protein>
    <submittedName>
        <fullName evidence="4">NADPH-dependent FMN reductase</fullName>
    </submittedName>
</protein>
<dbReference type="eggNOG" id="arCOG02575">
    <property type="taxonomic scope" value="Archaea"/>
</dbReference>
<feature type="domain" description="NADPH-dependent FMN reductase-like" evidence="3">
    <location>
        <begin position="1"/>
        <end position="145"/>
    </location>
</feature>
<evidence type="ECO:0000313" key="4">
    <source>
        <dbReference type="EMBL" id="ABN07898.1"/>
    </source>
</evidence>
<keyword evidence="5" id="KW-1185">Reference proteome</keyword>
<proteinExistence type="inferred from homology"/>
<comment type="cofactor">
    <cofactor evidence="1">
        <name>[4Fe-4S] cluster</name>
        <dbReference type="ChEBI" id="CHEBI:49883"/>
    </cofactor>
</comment>
<evidence type="ECO:0000256" key="2">
    <source>
        <dbReference type="ARBA" id="ARBA00038292"/>
    </source>
</evidence>
<dbReference type="Proteomes" id="UP000000365">
    <property type="component" value="Chromosome"/>
</dbReference>
<evidence type="ECO:0000313" key="5">
    <source>
        <dbReference type="Proteomes" id="UP000000365"/>
    </source>
</evidence>
<dbReference type="GeneID" id="4795908"/>
<evidence type="ECO:0000259" key="3">
    <source>
        <dbReference type="Pfam" id="PF03358"/>
    </source>
</evidence>
<dbReference type="GO" id="GO:0016491">
    <property type="term" value="F:oxidoreductase activity"/>
    <property type="evidence" value="ECO:0007669"/>
    <property type="project" value="InterPro"/>
</dbReference>
<dbReference type="OrthoDB" id="9059at2157"/>
<dbReference type="InterPro" id="IPR005025">
    <property type="entry name" value="FMN_Rdtase-like_dom"/>
</dbReference>
<dbReference type="Gene3D" id="3.40.50.360">
    <property type="match status" value="1"/>
</dbReference>
<gene>
    <name evidence="4" type="ordered locus">Mlab_1737</name>
</gene>
<dbReference type="KEGG" id="mla:Mlab_1737"/>
<reference evidence="4 5" key="1">
    <citation type="journal article" date="2009" name="Stand. Genomic Sci.">
        <title>Complete genome sequence of Methanocorpusculum labreanum type strain Z.</title>
        <authorList>
            <person name="Anderson I.J."/>
            <person name="Sieprawska-Lupa M."/>
            <person name="Goltsman E."/>
            <person name="Lapidus A."/>
            <person name="Copeland A."/>
            <person name="Glavina Del Rio T."/>
            <person name="Tice H."/>
            <person name="Dalin E."/>
            <person name="Barry K."/>
            <person name="Pitluck S."/>
            <person name="Hauser L."/>
            <person name="Land M."/>
            <person name="Lucas S."/>
            <person name="Richardson P."/>
            <person name="Whitman W.B."/>
            <person name="Kyrpides N.C."/>
        </authorList>
    </citation>
    <scope>NUCLEOTIDE SEQUENCE [LARGE SCALE GENOMIC DNA]</scope>
    <source>
        <strain evidence="5">ATCC 43576 / DSM 4855 / Z</strain>
    </source>
</reference>
<name>A2SU92_METLZ</name>
<dbReference type="InterPro" id="IPR029039">
    <property type="entry name" value="Flavoprotein-like_sf"/>
</dbReference>
<dbReference type="STRING" id="410358.Mlab_1737"/>
<dbReference type="PANTHER" id="PTHR43741">
    <property type="entry name" value="FMN-DEPENDENT NADH-AZOREDUCTASE 1"/>
    <property type="match status" value="1"/>
</dbReference>
<dbReference type="RefSeq" id="WP_011834101.1">
    <property type="nucleotide sequence ID" value="NC_008942.1"/>
</dbReference>
<dbReference type="Pfam" id="PF03358">
    <property type="entry name" value="FMN_red"/>
    <property type="match status" value="1"/>
</dbReference>
<dbReference type="AlphaFoldDB" id="A2SU92"/>
<dbReference type="HOGENOM" id="CLU_050993_1_1_2"/>
<sequence length="234" mass="26800">MKITVIYGTSRTEKSSTYNIAQQFLAELADGDPVTEFHLPRDMPAFCTGCFNCFSDTTTCPHYKYIQPIEEAMQNADLIIITAPVYVFHVPGQVKALLDHFGCRWMGHKPNPQMFRKQALFIITAAKAGMRSAAKDIQDSFDWWGVGRTYGFKNAVLAGEWTEVTDKSKAAFAQEVKKTARKIQRQQGAGPRLKVRMLFYLMRFVQKKYRFIESDAAYWEENGWLDGKIPWKDA</sequence>